<feature type="domain" description="C3H1-type" evidence="6">
    <location>
        <begin position="30"/>
        <end position="58"/>
    </location>
</feature>
<dbReference type="PROSITE" id="PS50103">
    <property type="entry name" value="ZF_C3H1"/>
    <property type="match status" value="2"/>
</dbReference>
<feature type="compositionally biased region" description="Polar residues" evidence="5">
    <location>
        <begin position="528"/>
        <end position="541"/>
    </location>
</feature>
<evidence type="ECO:0000256" key="1">
    <source>
        <dbReference type="ARBA" id="ARBA00022723"/>
    </source>
</evidence>
<feature type="compositionally biased region" description="Low complexity" evidence="5">
    <location>
        <begin position="615"/>
        <end position="628"/>
    </location>
</feature>
<keyword evidence="8" id="KW-1185">Reference proteome</keyword>
<keyword evidence="2 4" id="KW-0863">Zinc-finger</keyword>
<sequence length="784" mass="85638">MSDPEKKICRYFNTLGGCWYGDGCKFLHIPNKKPPCKFYGSSSGCRYGESCHFSHDRTPFKSVENYNNPPPELMKEVFKENVDPSELSGTNNNNITQPISNSLVSCVQTATIAVENTDNKERLILQSPSLSNTANCPSNSWATDSGSIADKPDKTTTEVCGTADEAPNCYHSATETATLEPLSLGCSLQATHTFTITDETLSSNRTTSPTLLSAQPLTMNAAPTAVMGRMPQALNYREPADQQSMAKLDSVEQNYTLMPMNGRSNGNMTNEIEIYCGSCKRVLERQGNESYCTLLKDHYLECFLDKEGDHVKYVKTKAALEPGQMYWCKSCILIFEKPWSLFQHMADKAKGSKVQRWEKKIHLDWLDNVAGLMAGYDLGLFSPAKLRIDLRNLLADQHTVEEEMEAAAVTAAAMMQWLAPLSSPWRLQQREMMRKIEQLNRQVLRKANLGLNGPAGGYPMRAALTGVPASAATSPSINYMGPNPPNTGSLPVTPAPPLSSAPNPQRMQEMTVSDTRPEVVIAKFPSKCATTQSNGEQPVSHRSSEVDSKDTNDSALVGPLGDGNSNCQVVEEAIVSNNEATDTTGAAGDTEAPSSEQSTPKHPSESTRVREKPESSNSVVDSNNTNSVHTREQPLLGRGDDSGRRVEFKREYNSAPVHGYSGSKLSNSGIPSSGFKGYNDSVRYHVHSRGSRTPCYGHSATPFPTANHRTTMYRANRLGSGPSVPPSRGANTFNPPSFHASLDFNCGFTDEEVEELLSQGIRPWDSEAAAALAVLHGELDHLLD</sequence>
<dbReference type="SMART" id="SM00356">
    <property type="entry name" value="ZnF_C3H1"/>
    <property type="match status" value="2"/>
</dbReference>
<feature type="region of interest" description="Disordered" evidence="5">
    <location>
        <begin position="579"/>
        <end position="646"/>
    </location>
</feature>
<accession>A0A5J4NRY5</accession>
<dbReference type="Proteomes" id="UP000324629">
    <property type="component" value="Unassembled WGS sequence"/>
</dbReference>
<proteinExistence type="predicted"/>
<reference evidence="7 8" key="1">
    <citation type="journal article" date="2019" name="Gigascience">
        <title>Whole-genome sequence of the oriental lung fluke Paragonimus westermani.</title>
        <authorList>
            <person name="Oey H."/>
            <person name="Zakrzewski M."/>
            <person name="Narain K."/>
            <person name="Devi K.R."/>
            <person name="Agatsuma T."/>
            <person name="Nawaratna S."/>
            <person name="Gobert G.N."/>
            <person name="Jones M.K."/>
            <person name="Ragan M.A."/>
            <person name="McManus D.P."/>
            <person name="Krause L."/>
        </authorList>
    </citation>
    <scope>NUCLEOTIDE SEQUENCE [LARGE SCALE GENOMIC DNA]</scope>
    <source>
        <strain evidence="7 8">IND2009</strain>
    </source>
</reference>
<feature type="domain" description="C3H1-type" evidence="6">
    <location>
        <begin position="3"/>
        <end position="28"/>
    </location>
</feature>
<feature type="region of interest" description="Disordered" evidence="5">
    <location>
        <begin position="527"/>
        <end position="565"/>
    </location>
</feature>
<feature type="region of interest" description="Disordered" evidence="5">
    <location>
        <begin position="480"/>
        <end position="510"/>
    </location>
</feature>
<keyword evidence="3 4" id="KW-0862">Zinc</keyword>
<feature type="compositionally biased region" description="Low complexity" evidence="5">
    <location>
        <begin position="579"/>
        <end position="592"/>
    </location>
</feature>
<dbReference type="InterPro" id="IPR036855">
    <property type="entry name" value="Znf_CCCH_sf"/>
</dbReference>
<evidence type="ECO:0000256" key="5">
    <source>
        <dbReference type="SAM" id="MobiDB-lite"/>
    </source>
</evidence>
<evidence type="ECO:0000313" key="7">
    <source>
        <dbReference type="EMBL" id="KAA3678254.1"/>
    </source>
</evidence>
<protein>
    <recommendedName>
        <fullName evidence="6">C3H1-type domain-containing protein</fullName>
    </recommendedName>
</protein>
<evidence type="ECO:0000256" key="3">
    <source>
        <dbReference type="ARBA" id="ARBA00022833"/>
    </source>
</evidence>
<feature type="compositionally biased region" description="Polar residues" evidence="5">
    <location>
        <begin position="500"/>
        <end position="510"/>
    </location>
</feature>
<keyword evidence="1 4" id="KW-0479">Metal-binding</keyword>
<evidence type="ECO:0000256" key="4">
    <source>
        <dbReference type="PROSITE-ProRule" id="PRU00723"/>
    </source>
</evidence>
<dbReference type="EMBL" id="QNGE01001166">
    <property type="protein sequence ID" value="KAA3678254.1"/>
    <property type="molecule type" value="Genomic_DNA"/>
</dbReference>
<dbReference type="Gene3D" id="4.10.1000.10">
    <property type="entry name" value="Zinc finger, CCCH-type"/>
    <property type="match status" value="1"/>
</dbReference>
<feature type="zinc finger region" description="C3H1-type" evidence="4">
    <location>
        <begin position="30"/>
        <end position="58"/>
    </location>
</feature>
<feature type="compositionally biased region" description="Basic and acidic residues" evidence="5">
    <location>
        <begin position="602"/>
        <end position="614"/>
    </location>
</feature>
<dbReference type="AlphaFoldDB" id="A0A5J4NRY5"/>
<organism evidence="7 8">
    <name type="scientific">Paragonimus westermani</name>
    <dbReference type="NCBI Taxonomy" id="34504"/>
    <lineage>
        <taxon>Eukaryota</taxon>
        <taxon>Metazoa</taxon>
        <taxon>Spiralia</taxon>
        <taxon>Lophotrochozoa</taxon>
        <taxon>Platyhelminthes</taxon>
        <taxon>Trematoda</taxon>
        <taxon>Digenea</taxon>
        <taxon>Plagiorchiida</taxon>
        <taxon>Troglotremata</taxon>
        <taxon>Troglotrematidae</taxon>
        <taxon>Paragonimus</taxon>
    </lineage>
</organism>
<dbReference type="InterPro" id="IPR000571">
    <property type="entry name" value="Znf_CCCH"/>
</dbReference>
<name>A0A5J4NRY5_9TREM</name>
<dbReference type="Pfam" id="PF00642">
    <property type="entry name" value="zf-CCCH"/>
    <property type="match status" value="1"/>
</dbReference>
<evidence type="ECO:0000256" key="2">
    <source>
        <dbReference type="ARBA" id="ARBA00022771"/>
    </source>
</evidence>
<dbReference type="GO" id="GO:0008270">
    <property type="term" value="F:zinc ion binding"/>
    <property type="evidence" value="ECO:0007669"/>
    <property type="project" value="UniProtKB-KW"/>
</dbReference>
<dbReference type="SUPFAM" id="SSF90229">
    <property type="entry name" value="CCCH zinc finger"/>
    <property type="match status" value="2"/>
</dbReference>
<evidence type="ECO:0000313" key="8">
    <source>
        <dbReference type="Proteomes" id="UP000324629"/>
    </source>
</evidence>
<feature type="compositionally biased region" description="Basic and acidic residues" evidence="5">
    <location>
        <begin position="542"/>
        <end position="552"/>
    </location>
</feature>
<comment type="caution">
    <text evidence="7">The sequence shown here is derived from an EMBL/GenBank/DDBJ whole genome shotgun (WGS) entry which is preliminary data.</text>
</comment>
<evidence type="ECO:0000259" key="6">
    <source>
        <dbReference type="PROSITE" id="PS50103"/>
    </source>
</evidence>
<gene>
    <name evidence="7" type="ORF">DEA37_0010035</name>
</gene>
<feature type="zinc finger region" description="C3H1-type" evidence="4">
    <location>
        <begin position="3"/>
        <end position="28"/>
    </location>
</feature>